<feature type="compositionally biased region" description="Polar residues" evidence="1">
    <location>
        <begin position="240"/>
        <end position="257"/>
    </location>
</feature>
<reference evidence="3 4" key="1">
    <citation type="journal article" date="2020" name="ISME J.">
        <title>Comparative genomics reveals insights into cyanobacterial evolution and habitat adaptation.</title>
        <authorList>
            <person name="Chen M.Y."/>
            <person name="Teng W.K."/>
            <person name="Zhao L."/>
            <person name="Hu C.X."/>
            <person name="Zhou Y.K."/>
            <person name="Han B.P."/>
            <person name="Song L.R."/>
            <person name="Shu W.S."/>
        </authorList>
    </citation>
    <scope>NUCLEOTIDE SEQUENCE [LARGE SCALE GENOMIC DNA]</scope>
    <source>
        <strain evidence="3 4">FACHB-362</strain>
    </source>
</reference>
<dbReference type="SUPFAM" id="SSF54106">
    <property type="entry name" value="LysM domain"/>
    <property type="match status" value="1"/>
</dbReference>
<feature type="domain" description="LysM" evidence="2">
    <location>
        <begin position="310"/>
        <end position="354"/>
    </location>
</feature>
<proteinExistence type="predicted"/>
<dbReference type="SMART" id="SM00257">
    <property type="entry name" value="LysM"/>
    <property type="match status" value="1"/>
</dbReference>
<name>A0ABR8J4U4_9NOST</name>
<evidence type="ECO:0000313" key="3">
    <source>
        <dbReference type="EMBL" id="MBD2692628.1"/>
    </source>
</evidence>
<accession>A0ABR8J4U4</accession>
<sequence>MKRALKKRVKAVLNNTPNSDDAPVEQLNEANPKATRRTRTQAAMIGLAISMGATSLLVTRQSDQAQAAAPVGSQKAASTIPAAAETEIKFVATKLESQAVSSASVPENPVIVEPTAVSQVPGLEAKWPITAKEKAVKIPVSEADKNAIYLQPQIAPELRNNSVQSTLQTANQLPQTSQQFAANPSVVGSQPTPVTVQTENRISNDVNVQLKAQQEFALNRLQEKSNRLRNSLAELRSEETNNLSQSGIEQAQPTTVADQTVAVQSEDLTKPKQVDLISKLKEDKNTSALEQKVMTPAPAAPTVVAQLPLFTYEVKPGDTLAEIATNYGTSVSELVKANNLNNPNELQISQKLIIPAVKAERSLFNQPTVAIQPNFVQPSSMPTVASSPVSKPKLDTNLTVGSQSPVFANNNSVAIPIPAARENQLSVNTPAITNSITIPVPAARENQLPTPDTDATPPRSYGVGGDTPIRNRATRTQTAQKPPRKLAKTKGNERLTSLQAEIERLREKYRAQQSGMSQESTVTVPTVTETDNSVRPIAVQRTKNVSAVTVNSQLNSVAIPVPQPILPSYSEKPVKPLFRATPRPTNEPINPEFLSNQTAAPKYSNRNSSGIRLAVPPAGVTATDSLGKLRGTRVSPTLPPLASVDIYLPRSVDPNTNSPSTSSTGYIWPAKGVLSSGYGWRWGRMHRGIDIANGVGTPIYASAPGVVEKAGWNNGGYGILVEIRHADGTLTRYAHNSRVLVQVGQQVEQGQTIAAMGSTGFSTGPHTHFEVHPSGKGAVNPIAFLPARL</sequence>
<evidence type="ECO:0000256" key="1">
    <source>
        <dbReference type="SAM" id="MobiDB-lite"/>
    </source>
</evidence>
<evidence type="ECO:0000313" key="4">
    <source>
        <dbReference type="Proteomes" id="UP000660381"/>
    </source>
</evidence>
<feature type="region of interest" description="Disordered" evidence="1">
    <location>
        <begin position="236"/>
        <end position="257"/>
    </location>
</feature>
<feature type="region of interest" description="Disordered" evidence="1">
    <location>
        <begin position="14"/>
        <end position="36"/>
    </location>
</feature>
<dbReference type="InterPro" id="IPR011055">
    <property type="entry name" value="Dup_hybrid_motif"/>
</dbReference>
<dbReference type="Gene3D" id="2.70.70.10">
    <property type="entry name" value="Glucose Permease (Domain IIA)"/>
    <property type="match status" value="1"/>
</dbReference>
<dbReference type="InterPro" id="IPR018392">
    <property type="entry name" value="LysM"/>
</dbReference>
<comment type="caution">
    <text evidence="3">The sequence shown here is derived from an EMBL/GenBank/DDBJ whole genome shotgun (WGS) entry which is preliminary data.</text>
</comment>
<dbReference type="SUPFAM" id="SSF51261">
    <property type="entry name" value="Duplicated hybrid motif"/>
    <property type="match status" value="1"/>
</dbReference>
<dbReference type="PANTHER" id="PTHR21666:SF270">
    <property type="entry name" value="MUREIN HYDROLASE ACTIVATOR ENVC"/>
    <property type="match status" value="1"/>
</dbReference>
<dbReference type="PROSITE" id="PS51782">
    <property type="entry name" value="LYSM"/>
    <property type="match status" value="1"/>
</dbReference>
<dbReference type="CDD" id="cd12797">
    <property type="entry name" value="M23_peptidase"/>
    <property type="match status" value="1"/>
</dbReference>
<dbReference type="Gene3D" id="3.10.350.10">
    <property type="entry name" value="LysM domain"/>
    <property type="match status" value="1"/>
</dbReference>
<protein>
    <submittedName>
        <fullName evidence="3">Peptidoglycan DD-metalloendopeptidase family protein</fullName>
    </submittedName>
</protein>
<evidence type="ECO:0000259" key="2">
    <source>
        <dbReference type="PROSITE" id="PS51782"/>
    </source>
</evidence>
<gene>
    <name evidence="3" type="ORF">H6G68_12815</name>
</gene>
<dbReference type="PANTHER" id="PTHR21666">
    <property type="entry name" value="PEPTIDASE-RELATED"/>
    <property type="match status" value="1"/>
</dbReference>
<dbReference type="Pfam" id="PF01551">
    <property type="entry name" value="Peptidase_M23"/>
    <property type="match status" value="1"/>
</dbReference>
<dbReference type="CDD" id="cd00118">
    <property type="entry name" value="LysM"/>
    <property type="match status" value="1"/>
</dbReference>
<dbReference type="Pfam" id="PF01476">
    <property type="entry name" value="LysM"/>
    <property type="match status" value="1"/>
</dbReference>
<dbReference type="Proteomes" id="UP000660381">
    <property type="component" value="Unassembled WGS sequence"/>
</dbReference>
<dbReference type="InterPro" id="IPR050570">
    <property type="entry name" value="Cell_wall_metabolism_enzyme"/>
</dbReference>
<organism evidence="3 4">
    <name type="scientific">Anabaena catenula FACHB-362</name>
    <dbReference type="NCBI Taxonomy" id="2692877"/>
    <lineage>
        <taxon>Bacteria</taxon>
        <taxon>Bacillati</taxon>
        <taxon>Cyanobacteriota</taxon>
        <taxon>Cyanophyceae</taxon>
        <taxon>Nostocales</taxon>
        <taxon>Nostocaceae</taxon>
        <taxon>Anabaena</taxon>
    </lineage>
</organism>
<dbReference type="EMBL" id="JACJTQ010000017">
    <property type="protein sequence ID" value="MBD2692628.1"/>
    <property type="molecule type" value="Genomic_DNA"/>
</dbReference>
<keyword evidence="4" id="KW-1185">Reference proteome</keyword>
<dbReference type="InterPro" id="IPR016047">
    <property type="entry name" value="M23ase_b-sheet_dom"/>
</dbReference>
<feature type="region of interest" description="Disordered" evidence="1">
    <location>
        <begin position="444"/>
        <end position="490"/>
    </location>
</feature>
<dbReference type="InterPro" id="IPR036779">
    <property type="entry name" value="LysM_dom_sf"/>
</dbReference>